<accession>A0AAW2XUJ4</accession>
<name>A0AAW2XUJ4_9LAMI</name>
<reference evidence="1" key="1">
    <citation type="submission" date="2020-06" db="EMBL/GenBank/DDBJ databases">
        <authorList>
            <person name="Li T."/>
            <person name="Hu X."/>
            <person name="Zhang T."/>
            <person name="Song X."/>
            <person name="Zhang H."/>
            <person name="Dai N."/>
            <person name="Sheng W."/>
            <person name="Hou X."/>
            <person name="Wei L."/>
        </authorList>
    </citation>
    <scope>NUCLEOTIDE SEQUENCE</scope>
    <source>
        <strain evidence="1">KEN1</strain>
        <tissue evidence="1">Leaf</tissue>
    </source>
</reference>
<comment type="caution">
    <text evidence="1">The sequence shown here is derived from an EMBL/GenBank/DDBJ whole genome shotgun (WGS) entry which is preliminary data.</text>
</comment>
<dbReference type="AlphaFoldDB" id="A0AAW2XUJ4"/>
<proteinExistence type="predicted"/>
<evidence type="ECO:0000313" key="1">
    <source>
        <dbReference type="EMBL" id="KAL0457768.1"/>
    </source>
</evidence>
<protein>
    <submittedName>
        <fullName evidence="1">Uncharacterized protein</fullName>
    </submittedName>
</protein>
<gene>
    <name evidence="1" type="ORF">Slati_0404000</name>
</gene>
<dbReference type="EMBL" id="JACGWN010000002">
    <property type="protein sequence ID" value="KAL0457768.1"/>
    <property type="molecule type" value="Genomic_DNA"/>
</dbReference>
<sequence length="50" mass="5491">MEDHQPQPTIEDHNTPAESKALVVMTKQQLWLAAVRGKNKGRVSGLGSHV</sequence>
<reference evidence="1" key="2">
    <citation type="journal article" date="2024" name="Plant">
        <title>Genomic evolution and insights into agronomic trait innovations of Sesamum species.</title>
        <authorList>
            <person name="Miao H."/>
            <person name="Wang L."/>
            <person name="Qu L."/>
            <person name="Liu H."/>
            <person name="Sun Y."/>
            <person name="Le M."/>
            <person name="Wang Q."/>
            <person name="Wei S."/>
            <person name="Zheng Y."/>
            <person name="Lin W."/>
            <person name="Duan Y."/>
            <person name="Cao H."/>
            <person name="Xiong S."/>
            <person name="Wang X."/>
            <person name="Wei L."/>
            <person name="Li C."/>
            <person name="Ma Q."/>
            <person name="Ju M."/>
            <person name="Zhao R."/>
            <person name="Li G."/>
            <person name="Mu C."/>
            <person name="Tian Q."/>
            <person name="Mei H."/>
            <person name="Zhang T."/>
            <person name="Gao T."/>
            <person name="Zhang H."/>
        </authorList>
    </citation>
    <scope>NUCLEOTIDE SEQUENCE</scope>
    <source>
        <strain evidence="1">KEN1</strain>
    </source>
</reference>
<organism evidence="1">
    <name type="scientific">Sesamum latifolium</name>
    <dbReference type="NCBI Taxonomy" id="2727402"/>
    <lineage>
        <taxon>Eukaryota</taxon>
        <taxon>Viridiplantae</taxon>
        <taxon>Streptophyta</taxon>
        <taxon>Embryophyta</taxon>
        <taxon>Tracheophyta</taxon>
        <taxon>Spermatophyta</taxon>
        <taxon>Magnoliopsida</taxon>
        <taxon>eudicotyledons</taxon>
        <taxon>Gunneridae</taxon>
        <taxon>Pentapetalae</taxon>
        <taxon>asterids</taxon>
        <taxon>lamiids</taxon>
        <taxon>Lamiales</taxon>
        <taxon>Pedaliaceae</taxon>
        <taxon>Sesamum</taxon>
    </lineage>
</organism>